<proteinExistence type="predicted"/>
<dbReference type="EMBL" id="BONF01000017">
    <property type="protein sequence ID" value="GIF82041.1"/>
    <property type="molecule type" value="Genomic_DNA"/>
</dbReference>
<sequence length="256" mass="27555">MSLVVRRSCFDAVQERFLALVEAGQLPLPPELESVVASRVGLPQLRDLMLGGAVGDGVADRLWRGLVQRSRLEAGAWTVAALGMALPGLRRVARDFRSRWRGDVEDLESELFAGFLDRLRTVDIEAPRICGRLIDAAVRAVRRAEPAGPWSQQPSSLAAGPAVPGLPWDHPDYVLARAVAAAVLCREEADVIGATRLGDTTLGQAASALGLAEPAARRWRRQAELRLRGAIRSGELAFVAKPRRLGRQPAPASAVA</sequence>
<name>A0A8J3JCX1_9ACTN</name>
<protein>
    <submittedName>
        <fullName evidence="1">Uncharacterized protein</fullName>
    </submittedName>
</protein>
<gene>
    <name evidence="1" type="ORF">Cba03nite_33900</name>
</gene>
<keyword evidence="2" id="KW-1185">Reference proteome</keyword>
<dbReference type="AlphaFoldDB" id="A0A8J3JCX1"/>
<dbReference type="RefSeq" id="WP_203746800.1">
    <property type="nucleotide sequence ID" value="NZ_BONF01000017.1"/>
</dbReference>
<accession>A0A8J3JCX1</accession>
<evidence type="ECO:0000313" key="1">
    <source>
        <dbReference type="EMBL" id="GIF82041.1"/>
    </source>
</evidence>
<dbReference type="Proteomes" id="UP000601223">
    <property type="component" value="Unassembled WGS sequence"/>
</dbReference>
<comment type="caution">
    <text evidence="1">The sequence shown here is derived from an EMBL/GenBank/DDBJ whole genome shotgun (WGS) entry which is preliminary data.</text>
</comment>
<organism evidence="1 2">
    <name type="scientific">Catellatospora bangladeshensis</name>
    <dbReference type="NCBI Taxonomy" id="310355"/>
    <lineage>
        <taxon>Bacteria</taxon>
        <taxon>Bacillati</taxon>
        <taxon>Actinomycetota</taxon>
        <taxon>Actinomycetes</taxon>
        <taxon>Micromonosporales</taxon>
        <taxon>Micromonosporaceae</taxon>
        <taxon>Catellatospora</taxon>
    </lineage>
</organism>
<evidence type="ECO:0000313" key="2">
    <source>
        <dbReference type="Proteomes" id="UP000601223"/>
    </source>
</evidence>
<reference evidence="1 2" key="1">
    <citation type="submission" date="2021-01" db="EMBL/GenBank/DDBJ databases">
        <title>Whole genome shotgun sequence of Catellatospora bangladeshensis NBRC 107357.</title>
        <authorList>
            <person name="Komaki H."/>
            <person name="Tamura T."/>
        </authorList>
    </citation>
    <scope>NUCLEOTIDE SEQUENCE [LARGE SCALE GENOMIC DNA]</scope>
    <source>
        <strain evidence="1 2">NBRC 107357</strain>
    </source>
</reference>